<dbReference type="PANTHER" id="PTHR43798">
    <property type="entry name" value="MONOACYLGLYCEROL LIPASE"/>
    <property type="match status" value="1"/>
</dbReference>
<dbReference type="NCBIfam" id="TIGR01250">
    <property type="entry name" value="pro_imino_pep_2"/>
    <property type="match status" value="1"/>
</dbReference>
<dbReference type="PATRIC" id="fig|1637975.4.peg.2590"/>
<comment type="caution">
    <text evidence="10">The sequence shown here is derived from an EMBL/GenBank/DDBJ whole genome shotgun (WGS) entry which is preliminary data.</text>
</comment>
<dbReference type="EC" id="3.4.11.5" evidence="3 7"/>
<dbReference type="InterPro" id="IPR050266">
    <property type="entry name" value="AB_hydrolase_sf"/>
</dbReference>
<comment type="catalytic activity">
    <reaction evidence="1 7">
        <text>Release of N-terminal proline from a peptide.</text>
        <dbReference type="EC" id="3.4.11.5"/>
    </reaction>
</comment>
<comment type="function">
    <text evidence="7">Releases the N-terminal proline from various substrates.</text>
</comment>
<evidence type="ECO:0000256" key="8">
    <source>
        <dbReference type="PIRSR" id="PIRSR005539-1"/>
    </source>
</evidence>
<keyword evidence="7" id="KW-0031">Aminopeptidase</keyword>
<proteinExistence type="inferred from homology"/>
<feature type="domain" description="AB hydrolase-1" evidence="9">
    <location>
        <begin position="28"/>
        <end position="273"/>
    </location>
</feature>
<feature type="active site" description="Proton donor" evidence="8">
    <location>
        <position position="267"/>
    </location>
</feature>
<evidence type="ECO:0000256" key="1">
    <source>
        <dbReference type="ARBA" id="ARBA00001585"/>
    </source>
</evidence>
<comment type="similarity">
    <text evidence="2 7">Belongs to the peptidase S33 family.</text>
</comment>
<dbReference type="InterPro" id="IPR005945">
    <property type="entry name" value="Pro_imino_pep"/>
</dbReference>
<dbReference type="GO" id="GO:0006508">
    <property type="term" value="P:proteolysis"/>
    <property type="evidence" value="ECO:0007669"/>
    <property type="project" value="UniProtKB-KW"/>
</dbReference>
<accession>A0A0Q3T7L4</accession>
<keyword evidence="5 7" id="KW-0378">Hydrolase</keyword>
<dbReference type="SUPFAM" id="SSF53474">
    <property type="entry name" value="alpha/beta-Hydrolases"/>
    <property type="match status" value="1"/>
</dbReference>
<dbReference type="AlphaFoldDB" id="A0A0Q3T7L4"/>
<evidence type="ECO:0000256" key="2">
    <source>
        <dbReference type="ARBA" id="ARBA00010088"/>
    </source>
</evidence>
<evidence type="ECO:0000259" key="9">
    <source>
        <dbReference type="Pfam" id="PF00561"/>
    </source>
</evidence>
<feature type="active site" evidence="8">
    <location>
        <position position="240"/>
    </location>
</feature>
<evidence type="ECO:0000313" key="10">
    <source>
        <dbReference type="EMBL" id="KQL19501.1"/>
    </source>
</evidence>
<dbReference type="RefSeq" id="WP_056684666.1">
    <property type="nucleotide sequence ID" value="NZ_CP041305.1"/>
</dbReference>
<evidence type="ECO:0000256" key="3">
    <source>
        <dbReference type="ARBA" id="ARBA00012568"/>
    </source>
</evidence>
<dbReference type="Gene3D" id="3.40.50.1820">
    <property type="entry name" value="alpha/beta hydrolase"/>
    <property type="match status" value="1"/>
</dbReference>
<sequence>MSVKEGYIKVTGGNVWYQIHDTYTDKTPVIILHGGPGSSHYSLQGLNVLSEDRPVIFYDQLGCGKSDRPADPSLWKIERFVEELVKIRTALSLDKVHILGHSWGTTLAAAYILSKPEGVESVIFSSPCLSAPLWAEDQARNRQQLPVEVQAVLKACEDNGTTDSEEYKAATAEFNKRFVCRLDPMPAFLKQGAQYKNPDVYNIMWGPSEFHVTGNLKNFDCTSQLKDMGIPTLYTCGRYDEATPESTKYFSSLTPGAKFHVFENSAHMPYLEETDEYMMVVREFLSSVDHNS</sequence>
<dbReference type="InterPro" id="IPR000073">
    <property type="entry name" value="AB_hydrolase_1"/>
</dbReference>
<evidence type="ECO:0000313" key="11">
    <source>
        <dbReference type="Proteomes" id="UP000050996"/>
    </source>
</evidence>
<keyword evidence="7" id="KW-0645">Protease</keyword>
<dbReference type="InterPro" id="IPR002410">
    <property type="entry name" value="Peptidase_S33"/>
</dbReference>
<dbReference type="EMBL" id="LJIX01000006">
    <property type="protein sequence ID" value="KQL19501.1"/>
    <property type="molecule type" value="Genomic_DNA"/>
</dbReference>
<gene>
    <name evidence="10" type="ORF">AN957_13645</name>
</gene>
<evidence type="ECO:0000256" key="7">
    <source>
        <dbReference type="PIRNR" id="PIRNR005539"/>
    </source>
</evidence>
<keyword evidence="11" id="KW-1185">Reference proteome</keyword>
<dbReference type="Pfam" id="PF00561">
    <property type="entry name" value="Abhydrolase_1"/>
    <property type="match status" value="1"/>
</dbReference>
<organism evidence="10 11">
    <name type="scientific">Cytobacillus solani</name>
    <dbReference type="NCBI Taxonomy" id="1637975"/>
    <lineage>
        <taxon>Bacteria</taxon>
        <taxon>Bacillati</taxon>
        <taxon>Bacillota</taxon>
        <taxon>Bacilli</taxon>
        <taxon>Bacillales</taxon>
        <taxon>Bacillaceae</taxon>
        <taxon>Cytobacillus</taxon>
    </lineage>
</organism>
<protein>
    <recommendedName>
        <fullName evidence="4 7">Proline iminopeptidase</fullName>
        <shortName evidence="7">PIP</shortName>
        <ecNumber evidence="3 7">3.4.11.5</ecNumber>
    </recommendedName>
    <alternativeName>
        <fullName evidence="6 7">Prolyl aminopeptidase</fullName>
    </alternativeName>
</protein>
<feature type="active site" description="Nucleophile" evidence="8">
    <location>
        <position position="102"/>
    </location>
</feature>
<dbReference type="InterPro" id="IPR029058">
    <property type="entry name" value="AB_hydrolase_fold"/>
</dbReference>
<dbReference type="STRING" id="1637975.AN957_13645"/>
<dbReference type="PANTHER" id="PTHR43798:SF31">
    <property type="entry name" value="AB HYDROLASE SUPERFAMILY PROTEIN YCLE"/>
    <property type="match status" value="1"/>
</dbReference>
<dbReference type="GO" id="GO:0016020">
    <property type="term" value="C:membrane"/>
    <property type="evidence" value="ECO:0007669"/>
    <property type="project" value="TreeGrafter"/>
</dbReference>
<evidence type="ECO:0000256" key="6">
    <source>
        <dbReference type="ARBA" id="ARBA00029605"/>
    </source>
</evidence>
<reference evidence="10 11" key="1">
    <citation type="submission" date="2015-09" db="EMBL/GenBank/DDBJ databases">
        <title>Genome sequencing project for genomic taxonomy and phylogenomics of Bacillus-like bacteria.</title>
        <authorList>
            <person name="Liu B."/>
            <person name="Wang J."/>
            <person name="Zhu Y."/>
            <person name="Liu G."/>
            <person name="Chen Q."/>
            <person name="Chen Z."/>
            <person name="Lan J."/>
            <person name="Che J."/>
            <person name="Ge C."/>
            <person name="Shi H."/>
            <person name="Pan Z."/>
            <person name="Liu X."/>
        </authorList>
    </citation>
    <scope>NUCLEOTIDE SEQUENCE [LARGE SCALE GENOMIC DNA]</scope>
    <source>
        <strain evidence="10 11">FJAT-18043</strain>
    </source>
</reference>
<name>A0A0Q3T7L4_9BACI</name>
<dbReference type="PIRSF" id="PIRSF005539">
    <property type="entry name" value="Pept_S33_TRI_F1"/>
    <property type="match status" value="1"/>
</dbReference>
<evidence type="ECO:0000256" key="5">
    <source>
        <dbReference type="ARBA" id="ARBA00022801"/>
    </source>
</evidence>
<evidence type="ECO:0000256" key="4">
    <source>
        <dbReference type="ARBA" id="ARBA00021843"/>
    </source>
</evidence>
<dbReference type="Proteomes" id="UP000050996">
    <property type="component" value="Unassembled WGS sequence"/>
</dbReference>
<dbReference type="PRINTS" id="PR00793">
    <property type="entry name" value="PROAMNOPTASE"/>
</dbReference>
<dbReference type="GO" id="GO:0004177">
    <property type="term" value="F:aminopeptidase activity"/>
    <property type="evidence" value="ECO:0007669"/>
    <property type="project" value="UniProtKB-KW"/>
</dbReference>